<dbReference type="RefSeq" id="XP_062709817.1">
    <property type="nucleotide sequence ID" value="XM_062853833.1"/>
</dbReference>
<name>A0ABM1XPE2_AEDAL</name>
<feature type="coiled-coil region" evidence="5">
    <location>
        <begin position="456"/>
        <end position="483"/>
    </location>
</feature>
<dbReference type="EnsemblMetazoa" id="AALFPA23_001567.R38772">
    <property type="protein sequence ID" value="AALFPA23_001567.P38772"/>
    <property type="gene ID" value="AALFPA23_001567"/>
</dbReference>
<evidence type="ECO:0000313" key="9">
    <source>
        <dbReference type="Proteomes" id="UP000069940"/>
    </source>
</evidence>
<keyword evidence="4" id="KW-0539">Nucleus</keyword>
<evidence type="ECO:0000256" key="4">
    <source>
        <dbReference type="ARBA" id="ARBA00023242"/>
    </source>
</evidence>
<dbReference type="InterPro" id="IPR036128">
    <property type="entry name" value="Plus3-like_sf"/>
</dbReference>
<evidence type="ECO:0000256" key="1">
    <source>
        <dbReference type="ARBA" id="ARBA00004123"/>
    </source>
</evidence>
<dbReference type="PANTHER" id="PTHR13115:SF8">
    <property type="entry name" value="RNA POLYMERASE-ASSOCIATED PROTEIN RTF1 HOMOLOG"/>
    <property type="match status" value="1"/>
</dbReference>
<feature type="region of interest" description="Disordered" evidence="6">
    <location>
        <begin position="30"/>
        <end position="120"/>
    </location>
</feature>
<dbReference type="Proteomes" id="UP000069940">
    <property type="component" value="Unassembled WGS sequence"/>
</dbReference>
<keyword evidence="9" id="KW-1185">Reference proteome</keyword>
<feature type="region of interest" description="Disordered" evidence="6">
    <location>
        <begin position="523"/>
        <end position="572"/>
    </location>
</feature>
<feature type="domain" description="Plus3" evidence="7">
    <location>
        <begin position="284"/>
        <end position="415"/>
    </location>
</feature>
<protein>
    <recommendedName>
        <fullName evidence="7">Plus3 domain-containing protein</fullName>
    </recommendedName>
</protein>
<evidence type="ECO:0000313" key="8">
    <source>
        <dbReference type="EnsemblMetazoa" id="AALFPA23_001567.P38772"/>
    </source>
</evidence>
<dbReference type="Pfam" id="PF03126">
    <property type="entry name" value="Plus-3"/>
    <property type="match status" value="1"/>
</dbReference>
<feature type="compositionally biased region" description="Basic and acidic residues" evidence="6">
    <location>
        <begin position="66"/>
        <end position="77"/>
    </location>
</feature>
<feature type="region of interest" description="Disordered" evidence="6">
    <location>
        <begin position="246"/>
        <end position="285"/>
    </location>
</feature>
<evidence type="ECO:0000256" key="5">
    <source>
        <dbReference type="SAM" id="Coils"/>
    </source>
</evidence>
<sequence length="630" mass="72316">MKSCMRMLKMIHSCAVSIRKVIRPFQSNMVKRKSQPIIDSESSSDSESGMELQLELQSLAKRRKTSRLDSDLEDHSGPETSVQCKKRGVKHISASQSKDDESGSSSSDSEFSDYDDKMMGDEKDRARLSALSEKERETEIFERIERHEAMKTRWEIERKLRLAKKAERKVSDSSHSSPEKAPASSNHCNLKERSKERKKNVEANRTDNKRNNAMAMLKAKRKGKAKRDEEAYDICLDDWVSDNEDDKNYDRRSRAGSSSGRGSDSRSSIDEETWDSKERKPAAISTKEELEKLRISRHKIERSITLPMFNQVVQNCFVRINIGNNNGSPVYRVAEIIGVVETGKIYQLGQCRTNKGFRLKHGSQERVFRLEFISNQKFSDSEYQNWLSACEATGTALPYADTIEKKQRAFNEAIQYEFKDTDIDKLIKENNRFRVNPTNYAMKKTQLMMQRDAAQLRGEDELARDLNTQIMELEERASTLDRNRSSSIGLISYINDRNRKRNVEDAEKAIKEEIWATRGKRIEDPFTRRPTQPRMSFKASHKKEEVPNSQMQALPAPPPPGRKNKADETTPVSSADNNMYSLHDFDIVLDAPLSDGSSNLIPKAVKKPVNKSSLKRSLNLEEYKKRRGFI</sequence>
<dbReference type="InterPro" id="IPR004343">
    <property type="entry name" value="Plus-3_dom"/>
</dbReference>
<keyword evidence="5" id="KW-0175">Coiled coil</keyword>
<evidence type="ECO:0000256" key="6">
    <source>
        <dbReference type="SAM" id="MobiDB-lite"/>
    </source>
</evidence>
<dbReference type="GeneID" id="109420175"/>
<evidence type="ECO:0000256" key="2">
    <source>
        <dbReference type="ARBA" id="ARBA00023015"/>
    </source>
</evidence>
<keyword evidence="3" id="KW-0804">Transcription</keyword>
<comment type="subcellular location">
    <subcellularLocation>
        <location evidence="1">Nucleus</location>
    </subcellularLocation>
</comment>
<reference evidence="9" key="1">
    <citation type="journal article" date="2015" name="Proc. Natl. Acad. Sci. U.S.A.">
        <title>Genome sequence of the Asian Tiger mosquito, Aedes albopictus, reveals insights into its biology, genetics, and evolution.</title>
        <authorList>
            <person name="Chen X.G."/>
            <person name="Jiang X."/>
            <person name="Gu J."/>
            <person name="Xu M."/>
            <person name="Wu Y."/>
            <person name="Deng Y."/>
            <person name="Zhang C."/>
            <person name="Bonizzoni M."/>
            <person name="Dermauw W."/>
            <person name="Vontas J."/>
            <person name="Armbruster P."/>
            <person name="Huang X."/>
            <person name="Yang Y."/>
            <person name="Zhang H."/>
            <person name="He W."/>
            <person name="Peng H."/>
            <person name="Liu Y."/>
            <person name="Wu K."/>
            <person name="Chen J."/>
            <person name="Lirakis M."/>
            <person name="Topalis P."/>
            <person name="Van Leeuwen T."/>
            <person name="Hall A.B."/>
            <person name="Jiang X."/>
            <person name="Thorpe C."/>
            <person name="Mueller R.L."/>
            <person name="Sun C."/>
            <person name="Waterhouse R.M."/>
            <person name="Yan G."/>
            <person name="Tu Z.J."/>
            <person name="Fang X."/>
            <person name="James A.A."/>
        </authorList>
    </citation>
    <scope>NUCLEOTIDE SEQUENCE [LARGE SCALE GENOMIC DNA]</scope>
    <source>
        <strain evidence="9">Foshan</strain>
    </source>
</reference>
<feature type="compositionally biased region" description="Basic and acidic residues" evidence="6">
    <location>
        <begin position="263"/>
        <end position="285"/>
    </location>
</feature>
<feature type="region of interest" description="Disordered" evidence="6">
    <location>
        <begin position="163"/>
        <end position="224"/>
    </location>
</feature>
<dbReference type="Gene3D" id="3.90.70.200">
    <property type="entry name" value="Plus-3 domain"/>
    <property type="match status" value="1"/>
</dbReference>
<keyword evidence="2" id="KW-0805">Transcription regulation</keyword>
<dbReference type="SMART" id="SM00719">
    <property type="entry name" value="Plus3"/>
    <property type="match status" value="1"/>
</dbReference>
<feature type="compositionally biased region" description="Basic and acidic residues" evidence="6">
    <location>
        <begin position="189"/>
        <end position="210"/>
    </location>
</feature>
<evidence type="ECO:0000256" key="3">
    <source>
        <dbReference type="ARBA" id="ARBA00023163"/>
    </source>
</evidence>
<dbReference type="PANTHER" id="PTHR13115">
    <property type="entry name" value="RNA POLYMERASE-ASSOCIATED PROTEIN RTF1 HOMOLOG"/>
    <property type="match status" value="1"/>
</dbReference>
<dbReference type="PROSITE" id="PS51360">
    <property type="entry name" value="PLUS3"/>
    <property type="match status" value="1"/>
</dbReference>
<organism evidence="8 9">
    <name type="scientific">Aedes albopictus</name>
    <name type="common">Asian tiger mosquito</name>
    <name type="synonym">Stegomyia albopicta</name>
    <dbReference type="NCBI Taxonomy" id="7160"/>
    <lineage>
        <taxon>Eukaryota</taxon>
        <taxon>Metazoa</taxon>
        <taxon>Ecdysozoa</taxon>
        <taxon>Arthropoda</taxon>
        <taxon>Hexapoda</taxon>
        <taxon>Insecta</taxon>
        <taxon>Pterygota</taxon>
        <taxon>Neoptera</taxon>
        <taxon>Endopterygota</taxon>
        <taxon>Diptera</taxon>
        <taxon>Nematocera</taxon>
        <taxon>Culicoidea</taxon>
        <taxon>Culicidae</taxon>
        <taxon>Culicinae</taxon>
        <taxon>Aedini</taxon>
        <taxon>Aedes</taxon>
        <taxon>Stegomyia</taxon>
    </lineage>
</organism>
<reference evidence="8" key="2">
    <citation type="submission" date="2025-05" db="UniProtKB">
        <authorList>
            <consortium name="EnsemblMetazoa"/>
        </authorList>
    </citation>
    <scope>IDENTIFICATION</scope>
    <source>
        <strain evidence="8">Foshan</strain>
    </source>
</reference>
<accession>A0ABM1XPE2</accession>
<feature type="compositionally biased region" description="Basic and acidic residues" evidence="6">
    <location>
        <begin position="163"/>
        <end position="172"/>
    </location>
</feature>
<proteinExistence type="predicted"/>
<dbReference type="SUPFAM" id="SSF159042">
    <property type="entry name" value="Plus3-like"/>
    <property type="match status" value="1"/>
</dbReference>
<feature type="compositionally biased region" description="Low complexity" evidence="6">
    <location>
        <begin position="37"/>
        <end position="47"/>
    </location>
</feature>
<evidence type="ECO:0000259" key="7">
    <source>
        <dbReference type="PROSITE" id="PS51360"/>
    </source>
</evidence>